<sequence>MIEKINQYEDVRQLKLRSSTAMSGCGSSFGDILQERINKSGDLHFSRHAAERVNERGIEMSDAFLNDLKSAVEKARLKGAKDVVIISERGAFIVNVPNNTVVTTMSGNEMKENIFTKIDSAVLL</sequence>
<organism evidence="1 2">
    <name type="scientific">Lacrimispora algidixylanolytica</name>
    <dbReference type="NCBI Taxonomy" id="94868"/>
    <lineage>
        <taxon>Bacteria</taxon>
        <taxon>Bacillati</taxon>
        <taxon>Bacillota</taxon>
        <taxon>Clostridia</taxon>
        <taxon>Lachnospirales</taxon>
        <taxon>Lachnospiraceae</taxon>
        <taxon>Lacrimispora</taxon>
    </lineage>
</organism>
<evidence type="ECO:0000313" key="2">
    <source>
        <dbReference type="Proteomes" id="UP000284277"/>
    </source>
</evidence>
<proteinExistence type="predicted"/>
<dbReference type="EMBL" id="MCIA01000008">
    <property type="protein sequence ID" value="RKD33029.1"/>
    <property type="molecule type" value="Genomic_DNA"/>
</dbReference>
<dbReference type="RefSeq" id="WP_120196040.1">
    <property type="nucleotide sequence ID" value="NZ_MCIA01000008.1"/>
</dbReference>
<accession>A0A419T6I8</accession>
<keyword evidence="1" id="KW-0969">Cilium</keyword>
<name>A0A419T6I8_9FIRM</name>
<protein>
    <submittedName>
        <fullName evidence="1">Flagellar biosynthesis protein</fullName>
    </submittedName>
</protein>
<keyword evidence="1" id="KW-0966">Cell projection</keyword>
<evidence type="ECO:0000313" key="1">
    <source>
        <dbReference type="EMBL" id="RKD33029.1"/>
    </source>
</evidence>
<dbReference type="InterPro" id="IPR013367">
    <property type="entry name" value="Flagellar_put"/>
</dbReference>
<gene>
    <name evidence="1" type="ORF">BET01_15555</name>
</gene>
<reference evidence="1 2" key="1">
    <citation type="submission" date="2016-08" db="EMBL/GenBank/DDBJ databases">
        <title>A new outlook on sporulation: Clostridium algidixylanolyticum.</title>
        <authorList>
            <person name="Poppleton D.I."/>
            <person name="Gribaldo S."/>
        </authorList>
    </citation>
    <scope>NUCLEOTIDE SEQUENCE [LARGE SCALE GENOMIC DNA]</scope>
    <source>
        <strain evidence="1 2">SPL73</strain>
    </source>
</reference>
<dbReference type="Proteomes" id="UP000284277">
    <property type="component" value="Unassembled WGS sequence"/>
</dbReference>
<keyword evidence="1" id="KW-0282">Flagellum</keyword>
<dbReference type="Pfam" id="PF12611">
    <property type="entry name" value="Flagellar_put"/>
    <property type="match status" value="1"/>
</dbReference>
<keyword evidence="2" id="KW-1185">Reference proteome</keyword>
<dbReference type="AlphaFoldDB" id="A0A419T6I8"/>
<dbReference type="OrthoDB" id="165650at2"/>
<dbReference type="NCBIfam" id="TIGR02530">
    <property type="entry name" value="flg_new"/>
    <property type="match status" value="1"/>
</dbReference>
<comment type="caution">
    <text evidence="1">The sequence shown here is derived from an EMBL/GenBank/DDBJ whole genome shotgun (WGS) entry which is preliminary data.</text>
</comment>